<dbReference type="PANTHER" id="PTHR30146:SF149">
    <property type="entry name" value="HTH-TYPE TRANSCRIPTIONAL REGULATOR EBGR"/>
    <property type="match status" value="1"/>
</dbReference>
<dbReference type="AlphaFoldDB" id="A0A1Q5P3V5"/>
<organism evidence="5 6">
    <name type="scientific">Domibacillus mangrovi</name>
    <dbReference type="NCBI Taxonomy" id="1714354"/>
    <lineage>
        <taxon>Bacteria</taxon>
        <taxon>Bacillati</taxon>
        <taxon>Bacillota</taxon>
        <taxon>Bacilli</taxon>
        <taxon>Bacillales</taxon>
        <taxon>Bacillaceae</taxon>
        <taxon>Domibacillus</taxon>
    </lineage>
</organism>
<dbReference type="EMBL" id="MRWQ01000006">
    <property type="protein sequence ID" value="OKL36853.1"/>
    <property type="molecule type" value="Genomic_DNA"/>
</dbReference>
<dbReference type="InterPro" id="IPR010982">
    <property type="entry name" value="Lambda_DNA-bd_dom_sf"/>
</dbReference>
<dbReference type="PANTHER" id="PTHR30146">
    <property type="entry name" value="LACI-RELATED TRANSCRIPTIONAL REPRESSOR"/>
    <property type="match status" value="1"/>
</dbReference>
<sequence length="344" mass="38814">MNINDVAQKSGVSKTTVSRVLNNEKYVSDEKREKVLSAIKELGYAPNWVARSLVTKKTNLIGVIVPEVDLSFYYSIISEMERIAFERGYKLFICNTLHRPEKEIEYLSLLKEMRVDGLILMHEEMSEQSIKEIKKWGITSLFLSGEILNSDIPSVLIDNYAASKAMTEYLIQLGHKKIQFIAGNESEHATLNSRLAGFLEAVQHSSEEITYKIAYGDYTMESGYEIMKKTLENKKYPTAVFAISDDLAVGAMNCLLDYGFQIPKDISVVGFDASKISIVCRPRLTTVEQPIELLAKTGIEKLIANIGSSIKEKKTYVPYQLLIRESCARFKGGEGLSNLERIRH</sequence>
<keyword evidence="6" id="KW-1185">Reference proteome</keyword>
<keyword evidence="1" id="KW-0805">Transcription regulation</keyword>
<dbReference type="InterPro" id="IPR001761">
    <property type="entry name" value="Peripla_BP/Lac1_sug-bd_dom"/>
</dbReference>
<dbReference type="Pfam" id="PF00356">
    <property type="entry name" value="LacI"/>
    <property type="match status" value="1"/>
</dbReference>
<evidence type="ECO:0000256" key="2">
    <source>
        <dbReference type="ARBA" id="ARBA00023125"/>
    </source>
</evidence>
<dbReference type="SMART" id="SM00354">
    <property type="entry name" value="HTH_LACI"/>
    <property type="match status" value="1"/>
</dbReference>
<keyword evidence="2" id="KW-0238">DNA-binding</keyword>
<accession>A0A1Q5P3V5</accession>
<dbReference type="Pfam" id="PF00532">
    <property type="entry name" value="Peripla_BP_1"/>
    <property type="match status" value="1"/>
</dbReference>
<evidence type="ECO:0000256" key="1">
    <source>
        <dbReference type="ARBA" id="ARBA00023015"/>
    </source>
</evidence>
<feature type="domain" description="HTH lacI-type" evidence="4">
    <location>
        <begin position="1"/>
        <end position="55"/>
    </location>
</feature>
<dbReference type="PROSITE" id="PS50932">
    <property type="entry name" value="HTH_LACI_2"/>
    <property type="match status" value="1"/>
</dbReference>
<protein>
    <recommendedName>
        <fullName evidence="4">HTH lacI-type domain-containing protein</fullName>
    </recommendedName>
</protein>
<reference evidence="5 6" key="1">
    <citation type="submission" date="2016-12" db="EMBL/GenBank/DDBJ databases">
        <title>Domibacillus sp. SAOS 44 whole genome sequencing.</title>
        <authorList>
            <person name="Verma A."/>
            <person name="Krishnamurthi S."/>
        </authorList>
    </citation>
    <scope>NUCLEOTIDE SEQUENCE [LARGE SCALE GENOMIC DNA]</scope>
    <source>
        <strain evidence="5 6">SAOS 44</strain>
    </source>
</reference>
<dbReference type="GO" id="GO:0000976">
    <property type="term" value="F:transcription cis-regulatory region binding"/>
    <property type="evidence" value="ECO:0007669"/>
    <property type="project" value="TreeGrafter"/>
</dbReference>
<dbReference type="CDD" id="cd01392">
    <property type="entry name" value="HTH_LacI"/>
    <property type="match status" value="1"/>
</dbReference>
<comment type="caution">
    <text evidence="5">The sequence shown here is derived from an EMBL/GenBank/DDBJ whole genome shotgun (WGS) entry which is preliminary data.</text>
</comment>
<name>A0A1Q5P3V5_9BACI</name>
<gene>
    <name evidence="5" type="ORF">BLL40_09025</name>
</gene>
<dbReference type="PRINTS" id="PR00036">
    <property type="entry name" value="HTHLACI"/>
</dbReference>
<dbReference type="Gene3D" id="3.40.50.2300">
    <property type="match status" value="2"/>
</dbReference>
<evidence type="ECO:0000313" key="5">
    <source>
        <dbReference type="EMBL" id="OKL36853.1"/>
    </source>
</evidence>
<dbReference type="RefSeq" id="WP_073711576.1">
    <property type="nucleotide sequence ID" value="NZ_MRWQ01000006.1"/>
</dbReference>
<dbReference type="STRING" id="1714354.BLL40_09025"/>
<dbReference type="OrthoDB" id="9775106at2"/>
<evidence type="ECO:0000313" key="6">
    <source>
        <dbReference type="Proteomes" id="UP000186524"/>
    </source>
</evidence>
<keyword evidence="3" id="KW-0804">Transcription</keyword>
<dbReference type="Proteomes" id="UP000186524">
    <property type="component" value="Unassembled WGS sequence"/>
</dbReference>
<dbReference type="Gene3D" id="1.10.260.40">
    <property type="entry name" value="lambda repressor-like DNA-binding domains"/>
    <property type="match status" value="1"/>
</dbReference>
<dbReference type="SUPFAM" id="SSF47413">
    <property type="entry name" value="lambda repressor-like DNA-binding domains"/>
    <property type="match status" value="1"/>
</dbReference>
<dbReference type="InterPro" id="IPR028082">
    <property type="entry name" value="Peripla_BP_I"/>
</dbReference>
<proteinExistence type="predicted"/>
<dbReference type="PROSITE" id="PS00356">
    <property type="entry name" value="HTH_LACI_1"/>
    <property type="match status" value="1"/>
</dbReference>
<dbReference type="InterPro" id="IPR000843">
    <property type="entry name" value="HTH_LacI"/>
</dbReference>
<dbReference type="SUPFAM" id="SSF53822">
    <property type="entry name" value="Periplasmic binding protein-like I"/>
    <property type="match status" value="1"/>
</dbReference>
<evidence type="ECO:0000256" key="3">
    <source>
        <dbReference type="ARBA" id="ARBA00023163"/>
    </source>
</evidence>
<dbReference type="GO" id="GO:0003700">
    <property type="term" value="F:DNA-binding transcription factor activity"/>
    <property type="evidence" value="ECO:0007669"/>
    <property type="project" value="TreeGrafter"/>
</dbReference>
<evidence type="ECO:0000259" key="4">
    <source>
        <dbReference type="PROSITE" id="PS50932"/>
    </source>
</evidence>